<evidence type="ECO:0000256" key="1">
    <source>
        <dbReference type="SAM" id="SignalP"/>
    </source>
</evidence>
<protein>
    <recommendedName>
        <fullName evidence="4">CARDB domain-containing protein</fullName>
    </recommendedName>
</protein>
<evidence type="ECO:0008006" key="4">
    <source>
        <dbReference type="Google" id="ProtNLM"/>
    </source>
</evidence>
<evidence type="ECO:0000313" key="2">
    <source>
        <dbReference type="EMBL" id="MBD9699172.1"/>
    </source>
</evidence>
<comment type="caution">
    <text evidence="2">The sequence shown here is derived from an EMBL/GenBank/DDBJ whole genome shotgun (WGS) entry which is preliminary data.</text>
</comment>
<gene>
    <name evidence="2" type="ORF">IGS67_06660</name>
</gene>
<name>A0ABR9DPW4_9MICO</name>
<feature type="signal peptide" evidence="1">
    <location>
        <begin position="1"/>
        <end position="26"/>
    </location>
</feature>
<reference evidence="2 3" key="1">
    <citation type="submission" date="2020-09" db="EMBL/GenBank/DDBJ databases">
        <title>Flavimobilis rhizosphaerae sp. nov., isolated from rhizosphere soil of Spartina alterniflora.</title>
        <authorList>
            <person name="Hanqin C."/>
        </authorList>
    </citation>
    <scope>NUCLEOTIDE SEQUENCE [LARGE SCALE GENOMIC DNA]</scope>
    <source>
        <strain evidence="2 3">GY 10621</strain>
    </source>
</reference>
<dbReference type="Proteomes" id="UP000642107">
    <property type="component" value="Unassembled WGS sequence"/>
</dbReference>
<dbReference type="EMBL" id="JACZDF010000003">
    <property type="protein sequence ID" value="MBD9699172.1"/>
    <property type="molecule type" value="Genomic_DNA"/>
</dbReference>
<dbReference type="RefSeq" id="WP_192279035.1">
    <property type="nucleotide sequence ID" value="NZ_JACZDF010000003.1"/>
</dbReference>
<sequence length="549" mass="57734">MTTRMISALTATLVAVALAGAAPAAAAPPPDPDGLADTVAAGTTSAARPLGGTTVGGASAARSGSSAGASAYVAGLLRRTATIADARDDASPHAGQRLVKVVATQDVVGQRLRATLTFAGAPSASQNSLAVVWFGEWSGSTCVARAVLGVEARPGGATTGQHVGAAGSTGTFPVTRSGSGTAVTLTSAAASTFRHADLECAYVVVQSADGATRYQSFYAEKLEEVHAPRLEVTGGEPVQGARAGRWTTLRLKVHNKGQGDAQKVRISAKGSGLTIKSASRSLGTVTARSNEAVVYKVRLKGAKSRKVTFTVTSSNGSRVTKSFTIAREPAPRRYSSLAGRFFWGYQPSTMSSTSGWDNMTMRFLNRSWVYIGDAKGRTPSCSRSSTSCKRYTYDARRGIAKIGSQKFKVTTKGFSYKVAKGDAASRFEPATLPKRGTRLSANLVHQNWSGSCLLQCTTWTERLVLTKSGKFVRSRTSLGSWPGLDLFWSSTPPSQRGTYKITRAGVIEMRYANGKKKRQTIAVGHDVRGIPSAASGGIVIGLTNFYHQD</sequence>
<feature type="chain" id="PRO_5045911811" description="CARDB domain-containing protein" evidence="1">
    <location>
        <begin position="27"/>
        <end position="549"/>
    </location>
</feature>
<accession>A0ABR9DPW4</accession>
<proteinExistence type="predicted"/>
<organism evidence="2 3">
    <name type="scientific">Flavimobilis rhizosphaerae</name>
    <dbReference type="NCBI Taxonomy" id="2775421"/>
    <lineage>
        <taxon>Bacteria</taxon>
        <taxon>Bacillati</taxon>
        <taxon>Actinomycetota</taxon>
        <taxon>Actinomycetes</taxon>
        <taxon>Micrococcales</taxon>
        <taxon>Jonesiaceae</taxon>
        <taxon>Flavimobilis</taxon>
    </lineage>
</organism>
<keyword evidence="3" id="KW-1185">Reference proteome</keyword>
<keyword evidence="1" id="KW-0732">Signal</keyword>
<evidence type="ECO:0000313" key="3">
    <source>
        <dbReference type="Proteomes" id="UP000642107"/>
    </source>
</evidence>